<sequence length="1205" mass="135466">METLVSSSACAIESGLRGVVVGVSTSRTSVALGLSDGRIFYCALGSGDLTILHDFDACPEKTGVPLLALRYVAALDCLLALSADGVLWMHLRDERSDMFFPGNCVADGVDCLDVFQLDDDALIAVHCSTLKLIQVIRVTRIQFDVVSEFPCPSLSALDVGVSSSGTIRLVWVAPTIICVISGTEFAQFVGLDGLIVPPSIERRGSRVLAVTPLAHKFSWDDKSSTAAALEQFAVTFEAPSSLNEYFIFKTNIYHVNNGEIRVLRSFDLLSIFEPRFVACFGPWLAFGSVHGLDFYDPDTGSFVQSTMEDVDLRLCDLQWEVSRAVNPSRDWFTERRIVVCINSADQMTLLTLRSFPDVIGGLMQNAAFQMNWIESLMQFGHSVGANVLMPPGVTANVSSKSALFTAYGKLISRCAVHQDDDDDLTSSGGSDVSPHRSLNDKNSKEVCPVCWKKISFIGSHRCNACGLKVCGTCNRRINIAEYGLQQLARRSGNIGNVCVKCDGAADGNFYRLLVARRYHHVIRYLATYPERCSQFSLEEVIQCCTEQCFHEKKYQWTAKLVCSYIQAEDAWQTWILSFSVEGRLGLLVDVLPDSAAAAAGTTILLQLIRRDTARLFRILRRWKITIYDSNIVCEGIITRLRGLQRDALRECERFQRFSSSAVAAAVDRDNKTTVDDVIGQRDNNLPLAYGWYFDSETEHLLQSLLRVVELQSTIESAQPDREGSSPYRMCLLYLEHYLSWAPATEFFSATRRRSESVFGDFTFRAGSTRRLFEVFDFWEVFSSFRLLPRFVAANPIVRDDQPLLVSVLQHFCGEFCRHLFTYEGNQFQDLVYRIFSNLKKFPTVKLRFLHEMTVFSPKSTSDFHQDMADLYLELAPGSLLGFVRNRQVDSLDWLKLGSLVEQRRMFPELVYIIGRTGNDAEAIRVALRCLGNVAIAIEYVVDSGDSALWELTIEHVVQSPQLIGQFLDVVGDRYDPAKFLARLPTPNRFSIPNVCSKLARLCVDRVCSGNIAEAQVSVLADESFGRLRTLNKQSKRGVKIMPYMESCILCKKPTFMENTMVAGSRGVMHQSCFQSTFRQFQSQEHVTKDLLWDLARYRTKKSVAVRDPIELLPNRVIITIMSFLDSKVRARCEAVSTKWRRTFVGHRRSVWSTGGNLHSVYRQKVQARMTSTSKNYSAVNRTVSTTALAKCGLYYIKDEETNKAE</sequence>
<dbReference type="PROSITE" id="PS50236">
    <property type="entry name" value="CHCR"/>
    <property type="match status" value="1"/>
</dbReference>
<evidence type="ECO:0000313" key="5">
    <source>
        <dbReference type="Proteomes" id="UP000051952"/>
    </source>
</evidence>
<dbReference type="OMA" id="WFTERRI"/>
<dbReference type="GO" id="GO:0006623">
    <property type="term" value="P:protein targeting to vacuole"/>
    <property type="evidence" value="ECO:0007669"/>
    <property type="project" value="InterPro"/>
</dbReference>
<dbReference type="Gene3D" id="1.25.40.10">
    <property type="entry name" value="Tetratricopeptide repeat domain"/>
    <property type="match status" value="1"/>
</dbReference>
<evidence type="ECO:0000256" key="2">
    <source>
        <dbReference type="ARBA" id="ARBA00022927"/>
    </source>
</evidence>
<accession>A0A0S4J1Z6</accession>
<dbReference type="GO" id="GO:0005770">
    <property type="term" value="C:late endosome"/>
    <property type="evidence" value="ECO:0007669"/>
    <property type="project" value="TreeGrafter"/>
</dbReference>
<dbReference type="InterPro" id="IPR011990">
    <property type="entry name" value="TPR-like_helical_dom_sf"/>
</dbReference>
<gene>
    <name evidence="4" type="ORF">BSAL_82165</name>
</gene>
<name>A0A0S4J1Z6_BODSA</name>
<dbReference type="VEuPathDB" id="TriTrypDB:BSAL_82165"/>
<evidence type="ECO:0000256" key="3">
    <source>
        <dbReference type="PROSITE-ProRule" id="PRU01006"/>
    </source>
</evidence>
<dbReference type="Pfam" id="PF23556">
    <property type="entry name" value="TPR_Vps41"/>
    <property type="match status" value="1"/>
</dbReference>
<evidence type="ECO:0000313" key="4">
    <source>
        <dbReference type="EMBL" id="CUG62747.1"/>
    </source>
</evidence>
<dbReference type="InterPro" id="IPR000547">
    <property type="entry name" value="Clathrin_H-chain/VPS_repeat"/>
</dbReference>
<keyword evidence="5" id="KW-1185">Reference proteome</keyword>
<keyword evidence="2" id="KW-0653">Protein transport</keyword>
<evidence type="ECO:0000256" key="1">
    <source>
        <dbReference type="ARBA" id="ARBA00022448"/>
    </source>
</evidence>
<dbReference type="GO" id="GO:0009267">
    <property type="term" value="P:cellular response to starvation"/>
    <property type="evidence" value="ECO:0007669"/>
    <property type="project" value="TreeGrafter"/>
</dbReference>
<dbReference type="GO" id="GO:0034058">
    <property type="term" value="P:endosomal vesicle fusion"/>
    <property type="evidence" value="ECO:0007669"/>
    <property type="project" value="TreeGrafter"/>
</dbReference>
<dbReference type="SUPFAM" id="SSF81383">
    <property type="entry name" value="F-box domain"/>
    <property type="match status" value="1"/>
</dbReference>
<dbReference type="EMBL" id="CYKH01000904">
    <property type="protein sequence ID" value="CUG62747.1"/>
    <property type="molecule type" value="Genomic_DNA"/>
</dbReference>
<reference evidence="5" key="1">
    <citation type="submission" date="2015-09" db="EMBL/GenBank/DDBJ databases">
        <authorList>
            <consortium name="Pathogen Informatics"/>
        </authorList>
    </citation>
    <scope>NUCLEOTIDE SEQUENCE [LARGE SCALE GENOMIC DNA]</scope>
    <source>
        <strain evidence="5">Lake Konstanz</strain>
    </source>
</reference>
<dbReference type="InterPro" id="IPR045111">
    <property type="entry name" value="Vps41/Vps8"/>
</dbReference>
<feature type="repeat" description="CHCR" evidence="3">
    <location>
        <begin position="819"/>
        <end position="965"/>
    </location>
</feature>
<dbReference type="GO" id="GO:0016236">
    <property type="term" value="P:macroautophagy"/>
    <property type="evidence" value="ECO:0007669"/>
    <property type="project" value="TreeGrafter"/>
</dbReference>
<proteinExistence type="predicted"/>
<dbReference type="PANTHER" id="PTHR12616:SF1">
    <property type="entry name" value="VACUOLAR PROTEIN SORTING-ASSOCIATED PROTEIN 41 HOMOLOG"/>
    <property type="match status" value="1"/>
</dbReference>
<organism evidence="4 5">
    <name type="scientific">Bodo saltans</name>
    <name type="common">Flagellated protozoan</name>
    <dbReference type="NCBI Taxonomy" id="75058"/>
    <lineage>
        <taxon>Eukaryota</taxon>
        <taxon>Discoba</taxon>
        <taxon>Euglenozoa</taxon>
        <taxon>Kinetoplastea</taxon>
        <taxon>Metakinetoplastina</taxon>
        <taxon>Eubodonida</taxon>
        <taxon>Bodonidae</taxon>
        <taxon>Bodo</taxon>
    </lineage>
</organism>
<dbReference type="GO" id="GO:0030897">
    <property type="term" value="C:HOPS complex"/>
    <property type="evidence" value="ECO:0007669"/>
    <property type="project" value="TreeGrafter"/>
</dbReference>
<dbReference type="OrthoDB" id="244107at2759"/>
<dbReference type="AlphaFoldDB" id="A0A0S4J1Z6"/>
<keyword evidence="1" id="KW-0813">Transport</keyword>
<dbReference type="Gene3D" id="1.20.1280.50">
    <property type="match status" value="1"/>
</dbReference>
<dbReference type="Proteomes" id="UP000051952">
    <property type="component" value="Unassembled WGS sequence"/>
</dbReference>
<dbReference type="InterPro" id="IPR036047">
    <property type="entry name" value="F-box-like_dom_sf"/>
</dbReference>
<protein>
    <submittedName>
        <fullName evidence="4">Clathrin-like protein, putative</fullName>
    </submittedName>
</protein>
<dbReference type="PANTHER" id="PTHR12616">
    <property type="entry name" value="VACUOLAR PROTEIN SORTING VPS41"/>
    <property type="match status" value="1"/>
</dbReference>